<protein>
    <submittedName>
        <fullName evidence="1">Uncharacterized protein</fullName>
    </submittedName>
</protein>
<name>A0A5B7FAS9_PORTR</name>
<dbReference type="EMBL" id="VSRR010005348">
    <property type="protein sequence ID" value="MPC42218.1"/>
    <property type="molecule type" value="Genomic_DNA"/>
</dbReference>
<sequence>MPSLSHLPTPATAGPSSISSFFKPLKRADPATADPSTSVLPTVQTKTSYPCLPTEMKMICLYVIWPNCIFKLSARRNFKLRAREFRSWPIGGSSGAGSKK</sequence>
<reference evidence="1 2" key="1">
    <citation type="submission" date="2019-05" db="EMBL/GenBank/DDBJ databases">
        <title>Another draft genome of Portunus trituberculatus and its Hox gene families provides insights of decapod evolution.</title>
        <authorList>
            <person name="Jeong J.-H."/>
            <person name="Song I."/>
            <person name="Kim S."/>
            <person name="Choi T."/>
            <person name="Kim D."/>
            <person name="Ryu S."/>
            <person name="Kim W."/>
        </authorList>
    </citation>
    <scope>NUCLEOTIDE SEQUENCE [LARGE SCALE GENOMIC DNA]</scope>
    <source>
        <tissue evidence="1">Muscle</tissue>
    </source>
</reference>
<comment type="caution">
    <text evidence="1">The sequence shown here is derived from an EMBL/GenBank/DDBJ whole genome shotgun (WGS) entry which is preliminary data.</text>
</comment>
<proteinExistence type="predicted"/>
<evidence type="ECO:0000313" key="1">
    <source>
        <dbReference type="EMBL" id="MPC42218.1"/>
    </source>
</evidence>
<accession>A0A5B7FAS9</accession>
<organism evidence="1 2">
    <name type="scientific">Portunus trituberculatus</name>
    <name type="common">Swimming crab</name>
    <name type="synonym">Neptunus trituberculatus</name>
    <dbReference type="NCBI Taxonomy" id="210409"/>
    <lineage>
        <taxon>Eukaryota</taxon>
        <taxon>Metazoa</taxon>
        <taxon>Ecdysozoa</taxon>
        <taxon>Arthropoda</taxon>
        <taxon>Crustacea</taxon>
        <taxon>Multicrustacea</taxon>
        <taxon>Malacostraca</taxon>
        <taxon>Eumalacostraca</taxon>
        <taxon>Eucarida</taxon>
        <taxon>Decapoda</taxon>
        <taxon>Pleocyemata</taxon>
        <taxon>Brachyura</taxon>
        <taxon>Eubrachyura</taxon>
        <taxon>Portunoidea</taxon>
        <taxon>Portunidae</taxon>
        <taxon>Portuninae</taxon>
        <taxon>Portunus</taxon>
    </lineage>
</organism>
<dbReference type="Proteomes" id="UP000324222">
    <property type="component" value="Unassembled WGS sequence"/>
</dbReference>
<evidence type="ECO:0000313" key="2">
    <source>
        <dbReference type="Proteomes" id="UP000324222"/>
    </source>
</evidence>
<gene>
    <name evidence="1" type="ORF">E2C01_035834</name>
</gene>
<keyword evidence="2" id="KW-1185">Reference proteome</keyword>
<dbReference type="AlphaFoldDB" id="A0A5B7FAS9"/>